<keyword evidence="8" id="KW-1185">Reference proteome</keyword>
<comment type="caution">
    <text evidence="7">The sequence shown here is derived from an EMBL/GenBank/DDBJ whole genome shotgun (WGS) entry which is preliminary data.</text>
</comment>
<dbReference type="RefSeq" id="WP_009532577.1">
    <property type="nucleotide sequence ID" value="NZ_JH590862.1"/>
</dbReference>
<proteinExistence type="predicted"/>
<dbReference type="InterPro" id="IPR000390">
    <property type="entry name" value="Small_drug/metabolite_transptr"/>
</dbReference>
<evidence type="ECO:0000256" key="2">
    <source>
        <dbReference type="ARBA" id="ARBA00022475"/>
    </source>
</evidence>
<comment type="subcellular location">
    <subcellularLocation>
        <location evidence="1">Cell membrane</location>
        <topology evidence="1">Multi-pass membrane protein</topology>
    </subcellularLocation>
</comment>
<dbReference type="GO" id="GO:0022857">
    <property type="term" value="F:transmembrane transporter activity"/>
    <property type="evidence" value="ECO:0007669"/>
    <property type="project" value="InterPro"/>
</dbReference>
<keyword evidence="5 6" id="KW-0472">Membrane</keyword>
<dbReference type="EMBL" id="AGEL01000006">
    <property type="protein sequence ID" value="EHO17145.1"/>
    <property type="molecule type" value="Genomic_DNA"/>
</dbReference>
<evidence type="ECO:0000313" key="8">
    <source>
        <dbReference type="Proteomes" id="UP000018466"/>
    </source>
</evidence>
<keyword evidence="3 6" id="KW-0812">Transmembrane</keyword>
<evidence type="ECO:0000256" key="1">
    <source>
        <dbReference type="ARBA" id="ARBA00004651"/>
    </source>
</evidence>
<dbReference type="PANTHER" id="PTHR30561:SF9">
    <property type="entry name" value="4-AMINO-4-DEOXY-L-ARABINOSE-PHOSPHOUNDECAPRENOL FLIPPASE SUBUNIT ARNF-RELATED"/>
    <property type="match status" value="1"/>
</dbReference>
<gene>
    <name evidence="7" type="ORF">HMPREF9623_00744</name>
</gene>
<sequence>MRDLPWLHLAIYLGAVFIAALSQVLLKKAAMRPHRSFVEEYLNPQVIFAYGLFFLATLIDVIAYRKIPLSLGPILEASAYLYMLIFGAVFFGERITRRKLLALALILGGIVLFTLSA</sequence>
<evidence type="ECO:0000256" key="3">
    <source>
        <dbReference type="ARBA" id="ARBA00022692"/>
    </source>
</evidence>
<evidence type="ECO:0000256" key="6">
    <source>
        <dbReference type="SAM" id="Phobius"/>
    </source>
</evidence>
<dbReference type="PANTHER" id="PTHR30561">
    <property type="entry name" value="SMR FAMILY PROTON-DEPENDENT DRUG EFFLUX TRANSPORTER SUGE"/>
    <property type="match status" value="1"/>
</dbReference>
<keyword evidence="4 6" id="KW-1133">Transmembrane helix</keyword>
<keyword evidence="2" id="KW-1003">Cell membrane</keyword>
<name>A0AA37DGI1_9FIRM</name>
<evidence type="ECO:0000313" key="7">
    <source>
        <dbReference type="EMBL" id="EHO17145.1"/>
    </source>
</evidence>
<dbReference type="InterPro" id="IPR037185">
    <property type="entry name" value="EmrE-like"/>
</dbReference>
<dbReference type="GO" id="GO:0005886">
    <property type="term" value="C:plasma membrane"/>
    <property type="evidence" value="ECO:0007669"/>
    <property type="project" value="UniProtKB-SubCell"/>
</dbReference>
<evidence type="ECO:0008006" key="9">
    <source>
        <dbReference type="Google" id="ProtNLM"/>
    </source>
</evidence>
<dbReference type="AlphaFoldDB" id="A0AA37DGI1"/>
<accession>A0AA37DGI1</accession>
<reference evidence="7 8" key="1">
    <citation type="submission" date="2011-10" db="EMBL/GenBank/DDBJ databases">
        <title>The Genome Sequence of Lachnospiraceae bacterium ACC2.</title>
        <authorList>
            <consortium name="The Broad Institute Genome Sequencing Platform"/>
            <person name="Earl A."/>
            <person name="Ward D."/>
            <person name="Feldgarden M."/>
            <person name="Gevers D."/>
            <person name="Sizova M."/>
            <person name="Hazen A."/>
            <person name="Epstein S."/>
            <person name="Young S.K."/>
            <person name="Zeng Q."/>
            <person name="Gargeya S."/>
            <person name="Fitzgerald M."/>
            <person name="Haas B."/>
            <person name="Abouelleil A."/>
            <person name="Alvarado L."/>
            <person name="Arachchi H.M."/>
            <person name="Berlin A."/>
            <person name="Brown A."/>
            <person name="Chapman S.B."/>
            <person name="Chen Z."/>
            <person name="Dunbar C."/>
            <person name="Freedman E."/>
            <person name="Gearin G."/>
            <person name="Goldberg J."/>
            <person name="Griggs A."/>
            <person name="Gujja S."/>
            <person name="Heiman D."/>
            <person name="Howarth C."/>
            <person name="Larson L."/>
            <person name="Lui A."/>
            <person name="MacDonald P.J.P."/>
            <person name="Montmayeur A."/>
            <person name="Murphy C."/>
            <person name="Neiman D."/>
            <person name="Pearson M."/>
            <person name="Priest M."/>
            <person name="Roberts A."/>
            <person name="Saif S."/>
            <person name="Shea T."/>
            <person name="Shenoy N."/>
            <person name="Sisk P."/>
            <person name="Stolte C."/>
            <person name="Sykes S."/>
            <person name="Wortman J."/>
            <person name="Nusbaum C."/>
            <person name="Birren B."/>
        </authorList>
    </citation>
    <scope>NUCLEOTIDE SEQUENCE [LARGE SCALE GENOMIC DNA]</scope>
    <source>
        <strain evidence="7 8">ACC2</strain>
    </source>
</reference>
<feature type="transmembrane region" description="Helical" evidence="6">
    <location>
        <begin position="70"/>
        <end position="91"/>
    </location>
</feature>
<feature type="transmembrane region" description="Helical" evidence="6">
    <location>
        <begin position="47"/>
        <end position="64"/>
    </location>
</feature>
<evidence type="ECO:0000256" key="5">
    <source>
        <dbReference type="ARBA" id="ARBA00023136"/>
    </source>
</evidence>
<organism evidence="7 8">
    <name type="scientific">Stomatobaculum longum</name>
    <dbReference type="NCBI Taxonomy" id="796942"/>
    <lineage>
        <taxon>Bacteria</taxon>
        <taxon>Bacillati</taxon>
        <taxon>Bacillota</taxon>
        <taxon>Clostridia</taxon>
        <taxon>Lachnospirales</taxon>
        <taxon>Lachnospiraceae</taxon>
        <taxon>Stomatobaculum</taxon>
    </lineage>
</organism>
<evidence type="ECO:0000256" key="4">
    <source>
        <dbReference type="ARBA" id="ARBA00022989"/>
    </source>
</evidence>
<feature type="transmembrane region" description="Helical" evidence="6">
    <location>
        <begin position="100"/>
        <end position="116"/>
    </location>
</feature>
<dbReference type="GeneID" id="86940519"/>
<protein>
    <recommendedName>
        <fullName evidence="9">EamA domain-containing protein</fullName>
    </recommendedName>
</protein>
<dbReference type="Proteomes" id="UP000018466">
    <property type="component" value="Unassembled WGS sequence"/>
</dbReference>
<dbReference type="Gene3D" id="1.10.3730.20">
    <property type="match status" value="1"/>
</dbReference>
<feature type="transmembrane region" description="Helical" evidence="6">
    <location>
        <begin position="6"/>
        <end position="26"/>
    </location>
</feature>
<dbReference type="SUPFAM" id="SSF103481">
    <property type="entry name" value="Multidrug resistance efflux transporter EmrE"/>
    <property type="match status" value="1"/>
</dbReference>